<reference evidence="1 2" key="1">
    <citation type="submission" date="2016-10" db="EMBL/GenBank/DDBJ databases">
        <authorList>
            <person name="de Groot N.N."/>
        </authorList>
    </citation>
    <scope>NUCLEOTIDE SEQUENCE [LARGE SCALE GENOMIC DNA]</scope>
    <source>
        <strain evidence="1 2">KPR-7B</strain>
    </source>
</reference>
<evidence type="ECO:0000313" key="2">
    <source>
        <dbReference type="Proteomes" id="UP000199671"/>
    </source>
</evidence>
<gene>
    <name evidence="1" type="ORF">SAMN04487766_1071</name>
</gene>
<dbReference type="AlphaFoldDB" id="A0A1G9W575"/>
<protein>
    <submittedName>
        <fullName evidence="1">Uncharacterized protein</fullName>
    </submittedName>
</protein>
<dbReference type="Proteomes" id="UP000199671">
    <property type="component" value="Unassembled WGS sequence"/>
</dbReference>
<proteinExistence type="predicted"/>
<sequence length="339" mass="36942">MRASEPLHAVGVDEAWSDLRHHLDWTVGQGTVVFIAAQSRDQLEDMRARARMWTARARTSWNEAQKGEDVAQWLSRSLPAPGVLWVDGWEDAGRKVMLHRLNELRVRLAQPGTGCVIIGGPTQLLADAAREAVDLWSIRSLTLTIGSRVAGRSEFAEAPPLDAETPVPTGDGYRSAWRISLPPDLRSDEAAAVLREVERARRLLATDPVAARRALESSTYGRLQLGRVLFALVRAEIAGMLGDGAGVEVILGKCIKDAPELPDVLSSQVIDAAWRIAVDFGALESAGMAADYRLRRARDLVVMADSLEVRRDLSIALERVGDVARARGDWGAAGEAYGE</sequence>
<accession>A0A1G9W575</accession>
<evidence type="ECO:0000313" key="1">
    <source>
        <dbReference type="EMBL" id="SDM79684.1"/>
    </source>
</evidence>
<dbReference type="EMBL" id="FNHU01000007">
    <property type="protein sequence ID" value="SDM79684.1"/>
    <property type="molecule type" value="Genomic_DNA"/>
</dbReference>
<organism evidence="1 2">
    <name type="scientific">Actinomyces ruminicola</name>
    <dbReference type="NCBI Taxonomy" id="332524"/>
    <lineage>
        <taxon>Bacteria</taxon>
        <taxon>Bacillati</taxon>
        <taxon>Actinomycetota</taxon>
        <taxon>Actinomycetes</taxon>
        <taxon>Actinomycetales</taxon>
        <taxon>Actinomycetaceae</taxon>
        <taxon>Actinomyces</taxon>
    </lineage>
</organism>
<name>A0A1G9W575_9ACTO</name>
<feature type="non-terminal residue" evidence="1">
    <location>
        <position position="339"/>
    </location>
</feature>